<accession>A0ABU0MB12</accession>
<sequence length="373" mass="39463">MIEITKRLLLLSPLALLVRKAFASGDDVEAPPVAVAPTPITPEKLDAVTDRAIEGYLLPAYRSLVEASAALRAATVAAAPDAPAEPPAAVREAFAATVAAFARVDFLRFGPMAEKGRIERFSYYPDRHGTGARQLRRMLAETDTALLEPGAIARLSAAVQGMPAYESLVFGASRDAETRAYRWKLAAAIAGNLETIATETLDGWTREGGWATLMRTPGGSNIVYRDAEEPVIEIMKAITTGLLQVRDQRMLPAIGTDFASAKPARAAFVPSGNALAYLAASGRSIEDLAGKADLFSLVPSEAPRLGAASIKGFSAYQAGLAANASWQDAFASEAAYAHLRAAFDALKGLEDLYGYRFPTDAGISPGFNALDGD</sequence>
<evidence type="ECO:0000256" key="1">
    <source>
        <dbReference type="ARBA" id="ARBA00004196"/>
    </source>
</evidence>
<organism evidence="5 6">
    <name type="scientific">Kaistia geumhonensis</name>
    <dbReference type="NCBI Taxonomy" id="410839"/>
    <lineage>
        <taxon>Bacteria</taxon>
        <taxon>Pseudomonadati</taxon>
        <taxon>Pseudomonadota</taxon>
        <taxon>Alphaproteobacteria</taxon>
        <taxon>Hyphomicrobiales</taxon>
        <taxon>Kaistiaceae</taxon>
        <taxon>Kaistia</taxon>
    </lineage>
</organism>
<feature type="domain" description="Imelysin-like" evidence="4">
    <location>
        <begin position="58"/>
        <end position="350"/>
    </location>
</feature>
<dbReference type="EMBL" id="JAUSWJ010000001">
    <property type="protein sequence ID" value="MDQ0518157.1"/>
    <property type="molecule type" value="Genomic_DNA"/>
</dbReference>
<dbReference type="InterPro" id="IPR038352">
    <property type="entry name" value="Imelysin_sf"/>
</dbReference>
<dbReference type="Pfam" id="PF09375">
    <property type="entry name" value="Peptidase_M75"/>
    <property type="match status" value="1"/>
</dbReference>
<dbReference type="InterPro" id="IPR034984">
    <property type="entry name" value="Imelysin-like_IPPA"/>
</dbReference>
<dbReference type="InterPro" id="IPR018976">
    <property type="entry name" value="Imelysin-like"/>
</dbReference>
<evidence type="ECO:0000313" key="5">
    <source>
        <dbReference type="EMBL" id="MDQ0518157.1"/>
    </source>
</evidence>
<name>A0ABU0MB12_9HYPH</name>
<evidence type="ECO:0000256" key="3">
    <source>
        <dbReference type="SAM" id="SignalP"/>
    </source>
</evidence>
<evidence type="ECO:0000259" key="4">
    <source>
        <dbReference type="Pfam" id="PF09375"/>
    </source>
</evidence>
<evidence type="ECO:0000256" key="2">
    <source>
        <dbReference type="ARBA" id="ARBA00022729"/>
    </source>
</evidence>
<keyword evidence="5" id="KW-0449">Lipoprotein</keyword>
<dbReference type="Gene3D" id="1.20.1420.20">
    <property type="entry name" value="M75 peptidase, HXXE motif"/>
    <property type="match status" value="1"/>
</dbReference>
<reference evidence="5 6" key="1">
    <citation type="submission" date="2023-07" db="EMBL/GenBank/DDBJ databases">
        <title>Genomic Encyclopedia of Type Strains, Phase IV (KMG-IV): sequencing the most valuable type-strain genomes for metagenomic binning, comparative biology and taxonomic classification.</title>
        <authorList>
            <person name="Goeker M."/>
        </authorList>
    </citation>
    <scope>NUCLEOTIDE SEQUENCE [LARGE SCALE GENOMIC DNA]</scope>
    <source>
        <strain evidence="5 6">B1-1</strain>
    </source>
</reference>
<feature type="chain" id="PRO_5047296803" evidence="3">
    <location>
        <begin position="24"/>
        <end position="373"/>
    </location>
</feature>
<keyword evidence="6" id="KW-1185">Reference proteome</keyword>
<feature type="signal peptide" evidence="3">
    <location>
        <begin position="1"/>
        <end position="23"/>
    </location>
</feature>
<proteinExistence type="predicted"/>
<dbReference type="RefSeq" id="WP_266283576.1">
    <property type="nucleotide sequence ID" value="NZ_JAPKNF010000003.1"/>
</dbReference>
<keyword evidence="2 3" id="KW-0732">Signal</keyword>
<comment type="caution">
    <text evidence="5">The sequence shown here is derived from an EMBL/GenBank/DDBJ whole genome shotgun (WGS) entry which is preliminary data.</text>
</comment>
<comment type="subcellular location">
    <subcellularLocation>
        <location evidence="1">Cell envelope</location>
    </subcellularLocation>
</comment>
<dbReference type="Proteomes" id="UP001223743">
    <property type="component" value="Unassembled WGS sequence"/>
</dbReference>
<evidence type="ECO:0000313" key="6">
    <source>
        <dbReference type="Proteomes" id="UP001223743"/>
    </source>
</evidence>
<protein>
    <submittedName>
        <fullName evidence="5">Lipoprotein</fullName>
    </submittedName>
</protein>
<dbReference type="CDD" id="cd14659">
    <property type="entry name" value="Imelysin-like_IPPA"/>
    <property type="match status" value="1"/>
</dbReference>
<gene>
    <name evidence="5" type="ORF">QO015_003770</name>
</gene>